<protein>
    <submittedName>
        <fullName evidence="6">Unannotated protein</fullName>
    </submittedName>
</protein>
<dbReference type="CDD" id="cd03220">
    <property type="entry name" value="ABC_KpsT_Wzt"/>
    <property type="match status" value="1"/>
</dbReference>
<gene>
    <name evidence="6" type="ORF">UFOPK3772_02238</name>
</gene>
<dbReference type="InterPro" id="IPR027417">
    <property type="entry name" value="P-loop_NTPase"/>
</dbReference>
<dbReference type="Gene3D" id="2.70.50.60">
    <property type="entry name" value="abc- transporter (atp binding component) like domain"/>
    <property type="match status" value="1"/>
</dbReference>
<evidence type="ECO:0000256" key="1">
    <source>
        <dbReference type="ARBA" id="ARBA00005417"/>
    </source>
</evidence>
<keyword evidence="4" id="KW-0067">ATP-binding</keyword>
<dbReference type="AlphaFoldDB" id="A0A6J7L3Q7"/>
<dbReference type="PANTHER" id="PTHR46743:SF2">
    <property type="entry name" value="TEICHOIC ACIDS EXPORT ATP-BINDING PROTEIN TAGH"/>
    <property type="match status" value="1"/>
</dbReference>
<comment type="similarity">
    <text evidence="1">Belongs to the ABC transporter superfamily.</text>
</comment>
<dbReference type="Pfam" id="PF00005">
    <property type="entry name" value="ABC_tran"/>
    <property type="match status" value="1"/>
</dbReference>
<dbReference type="GO" id="GO:0005524">
    <property type="term" value="F:ATP binding"/>
    <property type="evidence" value="ECO:0007669"/>
    <property type="project" value="UniProtKB-KW"/>
</dbReference>
<dbReference type="SMART" id="SM00382">
    <property type="entry name" value="AAA"/>
    <property type="match status" value="1"/>
</dbReference>
<proteinExistence type="inferred from homology"/>
<dbReference type="InterPro" id="IPR003593">
    <property type="entry name" value="AAA+_ATPase"/>
</dbReference>
<evidence type="ECO:0000256" key="3">
    <source>
        <dbReference type="ARBA" id="ARBA00022741"/>
    </source>
</evidence>
<evidence type="ECO:0000259" key="5">
    <source>
        <dbReference type="PROSITE" id="PS50893"/>
    </source>
</evidence>
<dbReference type="GO" id="GO:0140359">
    <property type="term" value="F:ABC-type transporter activity"/>
    <property type="evidence" value="ECO:0007669"/>
    <property type="project" value="InterPro"/>
</dbReference>
<evidence type="ECO:0000256" key="4">
    <source>
        <dbReference type="ARBA" id="ARBA00022840"/>
    </source>
</evidence>
<feature type="domain" description="ABC transporter" evidence="5">
    <location>
        <begin position="31"/>
        <end position="253"/>
    </location>
</feature>
<dbReference type="PANTHER" id="PTHR46743">
    <property type="entry name" value="TEICHOIC ACIDS EXPORT ATP-BINDING PROTEIN TAGH"/>
    <property type="match status" value="1"/>
</dbReference>
<dbReference type="InterPro" id="IPR015860">
    <property type="entry name" value="ABC_transpr_TagH-like"/>
</dbReference>
<accession>A0A6J7L3Q7</accession>
<dbReference type="InterPro" id="IPR003439">
    <property type="entry name" value="ABC_transporter-like_ATP-bd"/>
</dbReference>
<dbReference type="GO" id="GO:0016020">
    <property type="term" value="C:membrane"/>
    <property type="evidence" value="ECO:0007669"/>
    <property type="project" value="InterPro"/>
</dbReference>
<organism evidence="6">
    <name type="scientific">freshwater metagenome</name>
    <dbReference type="NCBI Taxonomy" id="449393"/>
    <lineage>
        <taxon>unclassified sequences</taxon>
        <taxon>metagenomes</taxon>
        <taxon>ecological metagenomes</taxon>
    </lineage>
</organism>
<dbReference type="GO" id="GO:0016887">
    <property type="term" value="F:ATP hydrolysis activity"/>
    <property type="evidence" value="ECO:0007669"/>
    <property type="project" value="InterPro"/>
</dbReference>
<keyword evidence="2" id="KW-0813">Transport</keyword>
<dbReference type="Gene3D" id="3.40.50.300">
    <property type="entry name" value="P-loop containing nucleotide triphosphate hydrolases"/>
    <property type="match status" value="1"/>
</dbReference>
<name>A0A6J7L3Q7_9ZZZZ</name>
<sequence length="411" mass="45114">MTIQPVGTSLAVDIQHVGKRFKRHTDRRNSIKERLVRGRARKPEDFWAVRDVTLQIPKGSVYGLIGHNGSGKSTLLKMIGGIYRPTEGSITTDGRVAALIELGAGFHPDMTGRENINLNGSILGLPRKDIQAVTEEIVEFSGLGDFINDPVKHYSSGMYVRLGFSVAVHMKPDVLVVDEVLAVGDEEFQRKCFDHLYALRRSGRTIIVVSHGLGQLEALCDEIAWLEHGELQTAGAPTETIAAYLKRVNSDEAARNPQIEAVRDDDGDPRAGDQSIRVRSARIVDLEGKAIGHAETGTTFQISLEITAREPVLGPNVRIALQHESGPLVTMVSNHRVETDFGIVEGDRTITVALTDNPLLPGRYRVHVDVFDFSGSKLLDSWNDAVEFPVRSQTGEIGQGFVQLPVQFSIT</sequence>
<dbReference type="CDD" id="cd10147">
    <property type="entry name" value="Wzt_C-like"/>
    <property type="match status" value="1"/>
</dbReference>
<keyword evidence="3" id="KW-0547">Nucleotide-binding</keyword>
<dbReference type="SUPFAM" id="SSF52540">
    <property type="entry name" value="P-loop containing nucleoside triphosphate hydrolases"/>
    <property type="match status" value="1"/>
</dbReference>
<dbReference type="Pfam" id="PF14524">
    <property type="entry name" value="Wzt_C"/>
    <property type="match status" value="1"/>
</dbReference>
<dbReference type="EMBL" id="CAFBNE010000079">
    <property type="protein sequence ID" value="CAB4961563.1"/>
    <property type="molecule type" value="Genomic_DNA"/>
</dbReference>
<dbReference type="InterPro" id="IPR050683">
    <property type="entry name" value="Bact_Polysacc_Export_ATP-bd"/>
</dbReference>
<evidence type="ECO:0000313" key="6">
    <source>
        <dbReference type="EMBL" id="CAB4961563.1"/>
    </source>
</evidence>
<reference evidence="6" key="1">
    <citation type="submission" date="2020-05" db="EMBL/GenBank/DDBJ databases">
        <authorList>
            <person name="Chiriac C."/>
            <person name="Salcher M."/>
            <person name="Ghai R."/>
            <person name="Kavagutti S V."/>
        </authorList>
    </citation>
    <scope>NUCLEOTIDE SEQUENCE</scope>
</reference>
<dbReference type="PROSITE" id="PS50893">
    <property type="entry name" value="ABC_TRANSPORTER_2"/>
    <property type="match status" value="1"/>
</dbReference>
<evidence type="ECO:0000256" key="2">
    <source>
        <dbReference type="ARBA" id="ARBA00022448"/>
    </source>
</evidence>
<dbReference type="InterPro" id="IPR029439">
    <property type="entry name" value="Wzt_C"/>
</dbReference>